<dbReference type="InterPro" id="IPR000727">
    <property type="entry name" value="T_SNARE_dom"/>
</dbReference>
<comment type="subcellular location">
    <subcellularLocation>
        <location evidence="1">Cell inner membrane</location>
        <topology evidence="1">Multi-pass membrane protein</topology>
    </subcellularLocation>
</comment>
<dbReference type="Gene3D" id="1.10.287.950">
    <property type="entry name" value="Methyl-accepting chemotaxis protein"/>
    <property type="match status" value="1"/>
</dbReference>
<feature type="coiled-coil region" evidence="6">
    <location>
        <begin position="176"/>
        <end position="234"/>
    </location>
</feature>
<gene>
    <name evidence="12" type="ORF">CSC3H3_23320</name>
</gene>
<geneLocation type="plasmid" evidence="13">
    <name>pcsc3h3</name>
</geneLocation>
<evidence type="ECO:0000256" key="7">
    <source>
        <dbReference type="SAM" id="MobiDB-lite"/>
    </source>
</evidence>
<feature type="compositionally biased region" description="Low complexity" evidence="7">
    <location>
        <begin position="81"/>
        <end position="92"/>
    </location>
</feature>
<keyword evidence="13" id="KW-1185">Reference proteome</keyword>
<evidence type="ECO:0000313" key="12">
    <source>
        <dbReference type="EMBL" id="AUG55776.1"/>
    </source>
</evidence>
<dbReference type="InterPro" id="IPR038188">
    <property type="entry name" value="TorS_sensor_sf"/>
</dbReference>
<comment type="similarity">
    <text evidence="4">Belongs to the methyl-accepting chemotaxis (MCP) protein family.</text>
</comment>
<dbReference type="Proteomes" id="UP000233458">
    <property type="component" value="Plasmid pCSC3H3"/>
</dbReference>
<evidence type="ECO:0000256" key="5">
    <source>
        <dbReference type="PROSITE-ProRule" id="PRU00284"/>
    </source>
</evidence>
<dbReference type="Gene3D" id="6.10.340.10">
    <property type="match status" value="1"/>
</dbReference>
<dbReference type="SMART" id="SM00283">
    <property type="entry name" value="MA"/>
    <property type="match status" value="1"/>
</dbReference>
<evidence type="ECO:0000256" key="2">
    <source>
        <dbReference type="ARBA" id="ARBA00022519"/>
    </source>
</evidence>
<organism evidence="12 13">
    <name type="scientific">Thalassospira marina</name>
    <dbReference type="NCBI Taxonomy" id="2048283"/>
    <lineage>
        <taxon>Bacteria</taxon>
        <taxon>Pseudomonadati</taxon>
        <taxon>Pseudomonadota</taxon>
        <taxon>Alphaproteobacteria</taxon>
        <taxon>Rhodospirillales</taxon>
        <taxon>Thalassospiraceae</taxon>
        <taxon>Thalassospira</taxon>
    </lineage>
</organism>
<keyword evidence="8" id="KW-1133">Transmembrane helix</keyword>
<dbReference type="PANTHER" id="PTHR32089">
    <property type="entry name" value="METHYL-ACCEPTING CHEMOTAXIS PROTEIN MCPB"/>
    <property type="match status" value="1"/>
</dbReference>
<keyword evidence="2" id="KW-1003">Cell membrane</keyword>
<evidence type="ECO:0000256" key="1">
    <source>
        <dbReference type="ARBA" id="ARBA00004429"/>
    </source>
</evidence>
<evidence type="ECO:0000256" key="3">
    <source>
        <dbReference type="ARBA" id="ARBA00023224"/>
    </source>
</evidence>
<dbReference type="InterPro" id="IPR004089">
    <property type="entry name" value="MCPsignal_dom"/>
</dbReference>
<keyword evidence="8" id="KW-0812">Transmembrane</keyword>
<feature type="region of interest" description="Disordered" evidence="7">
    <location>
        <begin position="75"/>
        <end position="102"/>
    </location>
</feature>
<feature type="domain" description="T-SNARE coiled-coil homology" evidence="10">
    <location>
        <begin position="702"/>
        <end position="764"/>
    </location>
</feature>
<dbReference type="Gene3D" id="1.20.58.920">
    <property type="match status" value="1"/>
</dbReference>
<dbReference type="Pfam" id="PF00015">
    <property type="entry name" value="MCPsignal"/>
    <property type="match status" value="1"/>
</dbReference>
<evidence type="ECO:0000256" key="8">
    <source>
        <dbReference type="SAM" id="Phobius"/>
    </source>
</evidence>
<feature type="domain" description="Methyl-accepting transducer" evidence="9">
    <location>
        <begin position="543"/>
        <end position="779"/>
    </location>
</feature>
<dbReference type="EMBL" id="CP024200">
    <property type="protein sequence ID" value="AUG55776.1"/>
    <property type="molecule type" value="Genomic_DNA"/>
</dbReference>
<evidence type="ECO:0000259" key="9">
    <source>
        <dbReference type="PROSITE" id="PS50111"/>
    </source>
</evidence>
<feature type="region of interest" description="Disordered" evidence="7">
    <location>
        <begin position="24"/>
        <end position="56"/>
    </location>
</feature>
<evidence type="ECO:0000259" key="10">
    <source>
        <dbReference type="PROSITE" id="PS50192"/>
    </source>
</evidence>
<dbReference type="SUPFAM" id="SSF58104">
    <property type="entry name" value="Methyl-accepting chemotaxis protein (MCP) signaling domain"/>
    <property type="match status" value="1"/>
</dbReference>
<feature type="transmembrane region" description="Helical" evidence="8">
    <location>
        <begin position="435"/>
        <end position="455"/>
    </location>
</feature>
<evidence type="ECO:0000313" key="13">
    <source>
        <dbReference type="Proteomes" id="UP000233458"/>
    </source>
</evidence>
<dbReference type="PROSITE" id="PS50111">
    <property type="entry name" value="CHEMOTAXIS_TRANSDUC_2"/>
    <property type="match status" value="1"/>
</dbReference>
<dbReference type="PROSITE" id="PS50192">
    <property type="entry name" value="T_SNARE"/>
    <property type="match status" value="1"/>
</dbReference>
<feature type="compositionally biased region" description="Polar residues" evidence="7">
    <location>
        <begin position="26"/>
        <end position="41"/>
    </location>
</feature>
<keyword evidence="2" id="KW-0997">Cell inner membrane</keyword>
<keyword evidence="8" id="KW-0472">Membrane</keyword>
<dbReference type="CDD" id="cd06225">
    <property type="entry name" value="HAMP"/>
    <property type="match status" value="1"/>
</dbReference>
<sequence length="811" mass="86826">MAVLPPSSSPALFIDRFLNHFPAPARTQNRCPHIPNPSTSGKPDAPTPEKSGTVGQLTFAKGTDREETMKFLKSAHRPQGTATPNAPATRPAQGATRRKVKSGAGLKIGIQGRLMASFAVILVLAGVSSVVSWLSFGNTRLLVDEIASNSLPSIIRQMELAMDGTGLAAQAPVLAASRNNDELKATEERLDNLIDSARSRLDDIIANGNKDASLDALSDRLNEIVTRRQTLQNLTEARLALEKQRGDMTLDMVYAYADLSDYLSPLIEVTDIDVSRGISRVSNGNSDAAAGLKDVIAFSQLLADIRANINLAFGMLTAAIAVPEGDAMDEVRNKWNWAELRITDALAKLPDNDDGSKIRDFANALLAYGKGDNGVFTLRETEWDNQAKTQQTLNDTLASAEQLGSAISQLVADKRLEINNKAETTLAKVTRDQQIIAIIGISVLVVSLLVLVFYVRGNLIKRLLRVIAGLREVANGNLDAEVRDNGRDEIGVMAEILRQFRATALSARQAEQQVARERETAEEEKRTAMLALADAFEASISTVAGHVSREAEDIQQTSHHVRDRAEIASGNATGVASASEEISINMASVSQATQALSERVRQTGERARQSLVAAQNAVENADKTNTTMHELETGASEIGEILSLIQDIAAQTNLLALNATIEAARAGDAGKGFAVVASEVKNLANQTGSATDRIARRITDIQSTTSIAVDAIANIGKSISGIHETVSQMSQAVGEQQEFVAEIASNVEQSALAAREMNGTIAEVSASADDSLSAMDGLQQATTRLRHQSDDLSERVREFLGSIRADQGASS</sequence>
<evidence type="ECO:0000256" key="6">
    <source>
        <dbReference type="SAM" id="Coils"/>
    </source>
</evidence>
<reference evidence="12 13" key="1">
    <citation type="submission" date="2017-10" db="EMBL/GenBank/DDBJ databases">
        <title>Biodiversity and function of Thalassospira species in the particle-attached aromatic-hydrocarbon-degrading consortia from the surface seawater of the China South Sea.</title>
        <authorList>
            <person name="Dong C."/>
            <person name="Liu R."/>
            <person name="Shao Z."/>
        </authorList>
    </citation>
    <scope>NUCLEOTIDE SEQUENCE [LARGE SCALE GENOMIC DNA]</scope>
    <source>
        <strain evidence="12 13">CSC3H3</strain>
        <plasmid evidence="13">pcsc3h3</plasmid>
    </source>
</reference>
<evidence type="ECO:0000259" key="11">
    <source>
        <dbReference type="PROSITE" id="PS50885"/>
    </source>
</evidence>
<proteinExistence type="inferred from homology"/>
<dbReference type="InterPro" id="IPR003660">
    <property type="entry name" value="HAMP_dom"/>
</dbReference>
<name>A0ABN5FQF6_9PROT</name>
<dbReference type="Pfam" id="PF00672">
    <property type="entry name" value="HAMP"/>
    <property type="match status" value="1"/>
</dbReference>
<evidence type="ECO:0008006" key="14">
    <source>
        <dbReference type="Google" id="ProtNLM"/>
    </source>
</evidence>
<dbReference type="SMART" id="SM00304">
    <property type="entry name" value="HAMP"/>
    <property type="match status" value="1"/>
</dbReference>
<keyword evidence="6" id="KW-0175">Coiled coil</keyword>
<evidence type="ECO:0000256" key="4">
    <source>
        <dbReference type="ARBA" id="ARBA00029447"/>
    </source>
</evidence>
<dbReference type="PANTHER" id="PTHR32089:SF112">
    <property type="entry name" value="LYSOZYME-LIKE PROTEIN-RELATED"/>
    <property type="match status" value="1"/>
</dbReference>
<dbReference type="PROSITE" id="PS50885">
    <property type="entry name" value="HAMP"/>
    <property type="match status" value="1"/>
</dbReference>
<protein>
    <recommendedName>
        <fullName evidence="14">Chemotaxis protein</fullName>
    </recommendedName>
</protein>
<keyword evidence="3 5" id="KW-0807">Transducer</keyword>
<keyword evidence="12" id="KW-0614">Plasmid</keyword>
<feature type="domain" description="HAMP" evidence="11">
    <location>
        <begin position="457"/>
        <end position="509"/>
    </location>
</feature>
<accession>A0ABN5FQF6</accession>
<feature type="transmembrane region" description="Helical" evidence="8">
    <location>
        <begin position="114"/>
        <end position="136"/>
    </location>
</feature>